<dbReference type="GO" id="GO:0006487">
    <property type="term" value="P:protein N-linked glycosylation"/>
    <property type="evidence" value="ECO:0007669"/>
    <property type="project" value="TreeGrafter"/>
</dbReference>
<dbReference type="InterPro" id="IPR029044">
    <property type="entry name" value="Nucleotide-diphossugar_trans"/>
</dbReference>
<dbReference type="OrthoDB" id="439943at2759"/>
<dbReference type="AlphaFoldDB" id="A0A136JFI8"/>
<keyword evidence="5" id="KW-0472">Membrane</keyword>
<dbReference type="PIRSF" id="PIRSF018153">
    <property type="entry name" value="Glyco_trans_15"/>
    <property type="match status" value="1"/>
</dbReference>
<evidence type="ECO:0000313" key="7">
    <source>
        <dbReference type="Proteomes" id="UP000070501"/>
    </source>
</evidence>
<keyword evidence="5" id="KW-1133">Transmembrane helix</keyword>
<evidence type="ECO:0000256" key="4">
    <source>
        <dbReference type="PIRSR" id="PIRSR018153-1"/>
    </source>
</evidence>
<dbReference type="InterPro" id="IPR002685">
    <property type="entry name" value="Glyco_trans_15"/>
</dbReference>
<feature type="active site" description="Nucleophile" evidence="4">
    <location>
        <position position="288"/>
    </location>
</feature>
<keyword evidence="5" id="KW-0812">Transmembrane</keyword>
<comment type="similarity">
    <text evidence="1">Belongs to the glycosyltransferase 15 family.</text>
</comment>
<keyword evidence="2 6" id="KW-0328">Glycosyltransferase</keyword>
<sequence>MLRRYLRPRRRLPLWFILTVAAPFIFEILIHLWSYDVPVPPRELDPPFSTTCQEPDTSAKRENAVLVMLTRNWELEQANRTIASIEKKFNQWYHYPILFMNDEEWDPEFIRVLNETSSGKATFEVIPPEVWSFPRWMDANAARKSIKAQGARNIPHAGDEGYHHMCRFYSGAFYNFPPLKQYKWYWRLEPDVEFMCAITYDPFVEMARNDKVYGFTISLWEESETCPQLFRDTSDWKQYNSIPTNNLWKAMVQASWMPWPLRRWLSLLGHRDRNGDSWSLCHYWSNFEIANMDFFRTPTYQSYFQFLERRGGFYFERWGDAAVHSLYVAMAADPKQVHHFEDFGYRHDRLYQCPSNSINGQLPESSMLNTGLGKNLGVPGTSTGIGCRCECDGRKETRNHPGYCLNKLKQPNSRKRPWLTWLL</sequence>
<evidence type="ECO:0000256" key="2">
    <source>
        <dbReference type="ARBA" id="ARBA00022676"/>
    </source>
</evidence>
<accession>A0A136JFI8</accession>
<dbReference type="GO" id="GO:0005794">
    <property type="term" value="C:Golgi apparatus"/>
    <property type="evidence" value="ECO:0007669"/>
    <property type="project" value="TreeGrafter"/>
</dbReference>
<gene>
    <name evidence="6" type="ORF">Micbo1qcDRAFT_131516</name>
</gene>
<protein>
    <submittedName>
        <fullName evidence="6">Glycolipid 2-alpha-mannosyltransferase</fullName>
    </submittedName>
</protein>
<evidence type="ECO:0000256" key="1">
    <source>
        <dbReference type="ARBA" id="ARBA00007677"/>
    </source>
</evidence>
<keyword evidence="3 6" id="KW-0808">Transferase</keyword>
<feature type="transmembrane region" description="Helical" evidence="5">
    <location>
        <begin position="12"/>
        <end position="33"/>
    </location>
</feature>
<evidence type="ECO:0000256" key="5">
    <source>
        <dbReference type="SAM" id="Phobius"/>
    </source>
</evidence>
<dbReference type="GO" id="GO:0016020">
    <property type="term" value="C:membrane"/>
    <property type="evidence" value="ECO:0007669"/>
    <property type="project" value="InterPro"/>
</dbReference>
<dbReference type="Pfam" id="PF01793">
    <property type="entry name" value="Glyco_transf_15"/>
    <property type="match status" value="1"/>
</dbReference>
<dbReference type="Proteomes" id="UP000070501">
    <property type="component" value="Unassembled WGS sequence"/>
</dbReference>
<dbReference type="PANTHER" id="PTHR31121:SF2">
    <property type="entry name" value="MANNOSYLTRANSFERASE KTR5-RELATED"/>
    <property type="match status" value="1"/>
</dbReference>
<proteinExistence type="inferred from homology"/>
<reference evidence="7" key="1">
    <citation type="submission" date="2016-02" db="EMBL/GenBank/DDBJ databases">
        <title>Draft genome sequence of Microdochium bolleyi, a fungal endophyte of beachgrass.</title>
        <authorList>
            <consortium name="DOE Joint Genome Institute"/>
            <person name="David A.S."/>
            <person name="May G."/>
            <person name="Haridas S."/>
            <person name="Lim J."/>
            <person name="Wang M."/>
            <person name="Labutti K."/>
            <person name="Lipzen A."/>
            <person name="Barry K."/>
            <person name="Grigoriev I.V."/>
        </authorList>
    </citation>
    <scope>NUCLEOTIDE SEQUENCE [LARGE SCALE GENOMIC DNA]</scope>
    <source>
        <strain evidence="7">J235TASD1</strain>
    </source>
</reference>
<dbReference type="SUPFAM" id="SSF53448">
    <property type="entry name" value="Nucleotide-diphospho-sugar transferases"/>
    <property type="match status" value="1"/>
</dbReference>
<evidence type="ECO:0000256" key="3">
    <source>
        <dbReference type="ARBA" id="ARBA00022679"/>
    </source>
</evidence>
<evidence type="ECO:0000313" key="6">
    <source>
        <dbReference type="EMBL" id="KXJ95917.1"/>
    </source>
</evidence>
<organism evidence="6 7">
    <name type="scientific">Microdochium bolleyi</name>
    <dbReference type="NCBI Taxonomy" id="196109"/>
    <lineage>
        <taxon>Eukaryota</taxon>
        <taxon>Fungi</taxon>
        <taxon>Dikarya</taxon>
        <taxon>Ascomycota</taxon>
        <taxon>Pezizomycotina</taxon>
        <taxon>Sordariomycetes</taxon>
        <taxon>Xylariomycetidae</taxon>
        <taxon>Xylariales</taxon>
        <taxon>Microdochiaceae</taxon>
        <taxon>Microdochium</taxon>
    </lineage>
</organism>
<dbReference type="EMBL" id="KQ964246">
    <property type="protein sequence ID" value="KXJ95917.1"/>
    <property type="molecule type" value="Genomic_DNA"/>
</dbReference>
<name>A0A136JFI8_9PEZI</name>
<dbReference type="PANTHER" id="PTHR31121">
    <property type="entry name" value="ALPHA-1,2 MANNOSYLTRANSFERASE KTR1"/>
    <property type="match status" value="1"/>
</dbReference>
<dbReference type="Gene3D" id="3.90.550.10">
    <property type="entry name" value="Spore Coat Polysaccharide Biosynthesis Protein SpsA, Chain A"/>
    <property type="match status" value="1"/>
</dbReference>
<dbReference type="InParanoid" id="A0A136JFI8"/>
<dbReference type="GO" id="GO:0000032">
    <property type="term" value="P:cell wall mannoprotein biosynthetic process"/>
    <property type="evidence" value="ECO:0007669"/>
    <property type="project" value="TreeGrafter"/>
</dbReference>
<dbReference type="GO" id="GO:0000026">
    <property type="term" value="F:alpha-1,2-mannosyltransferase activity"/>
    <property type="evidence" value="ECO:0007669"/>
    <property type="project" value="TreeGrafter"/>
</dbReference>
<keyword evidence="7" id="KW-1185">Reference proteome</keyword>